<gene>
    <name evidence="6" type="ORF">GM921_04705</name>
</gene>
<dbReference type="PANTHER" id="PTHR12872">
    <property type="entry name" value="ALPHA-N-ACETYLGLUCOSAMINIDASE"/>
    <property type="match status" value="1"/>
</dbReference>
<dbReference type="AlphaFoldDB" id="A0A923DVL9"/>
<dbReference type="InterPro" id="IPR024240">
    <property type="entry name" value="NAGLU_N"/>
</dbReference>
<dbReference type="Proteomes" id="UP000601055">
    <property type="component" value="Unassembled WGS sequence"/>
</dbReference>
<feature type="domain" description="Alpha-N-acetylglucosaminidase N-terminal" evidence="4">
    <location>
        <begin position="31"/>
        <end position="109"/>
    </location>
</feature>
<evidence type="ECO:0000256" key="1">
    <source>
        <dbReference type="ARBA" id="ARBA00022801"/>
    </source>
</evidence>
<feature type="chain" id="PRO_5036904122" evidence="2">
    <location>
        <begin position="21"/>
        <end position="736"/>
    </location>
</feature>
<reference evidence="6" key="1">
    <citation type="submission" date="2019-11" db="EMBL/GenBank/DDBJ databases">
        <title>Description of Pedobacter sp. LMG 31464T.</title>
        <authorList>
            <person name="Carlier A."/>
            <person name="Qi S."/>
            <person name="Vandamme P."/>
        </authorList>
    </citation>
    <scope>NUCLEOTIDE SEQUENCE</scope>
    <source>
        <strain evidence="6">LMG 31464</strain>
    </source>
</reference>
<evidence type="ECO:0000256" key="2">
    <source>
        <dbReference type="SAM" id="SignalP"/>
    </source>
</evidence>
<comment type="caution">
    <text evidence="6">The sequence shown here is derived from an EMBL/GenBank/DDBJ whole genome shotgun (WGS) entry which is preliminary data.</text>
</comment>
<dbReference type="Gene3D" id="1.20.120.670">
    <property type="entry name" value="N-acetyl-b-d-glucoasminidase"/>
    <property type="match status" value="1"/>
</dbReference>
<keyword evidence="1" id="KW-0378">Hydrolase</keyword>
<evidence type="ECO:0000313" key="6">
    <source>
        <dbReference type="EMBL" id="MBB2144771.1"/>
    </source>
</evidence>
<dbReference type="GO" id="GO:0016787">
    <property type="term" value="F:hydrolase activity"/>
    <property type="evidence" value="ECO:0007669"/>
    <property type="project" value="UniProtKB-KW"/>
</dbReference>
<feature type="domain" description="Alpha-N-acetylglucosaminidase C-terminal" evidence="5">
    <location>
        <begin position="463"/>
        <end position="725"/>
    </location>
</feature>
<dbReference type="RefSeq" id="WP_182921448.1">
    <property type="nucleotide sequence ID" value="NZ_WNXD01000001.1"/>
</dbReference>
<dbReference type="InterPro" id="IPR007781">
    <property type="entry name" value="NAGLU"/>
</dbReference>
<protein>
    <submittedName>
        <fullName evidence="6">Alpha-N-acetylglucosaminidase</fullName>
    </submittedName>
</protein>
<evidence type="ECO:0000313" key="7">
    <source>
        <dbReference type="Proteomes" id="UP000601055"/>
    </source>
</evidence>
<keyword evidence="7" id="KW-1185">Reference proteome</keyword>
<proteinExistence type="predicted"/>
<dbReference type="Pfam" id="PF05089">
    <property type="entry name" value="NAGLU"/>
    <property type="match status" value="1"/>
</dbReference>
<evidence type="ECO:0000259" key="3">
    <source>
        <dbReference type="Pfam" id="PF05089"/>
    </source>
</evidence>
<dbReference type="Gene3D" id="3.30.379.10">
    <property type="entry name" value="Chitobiase/beta-hexosaminidase domain 2-like"/>
    <property type="match status" value="1"/>
</dbReference>
<feature type="domain" description="Alpha-N-acetylglucosaminidase tim-barrel" evidence="3">
    <location>
        <begin position="124"/>
        <end position="454"/>
    </location>
</feature>
<dbReference type="Pfam" id="PF12972">
    <property type="entry name" value="NAGLU_C"/>
    <property type="match status" value="1"/>
</dbReference>
<name>A0A923DVL9_9SPHI</name>
<dbReference type="Gene3D" id="3.20.20.80">
    <property type="entry name" value="Glycosidases"/>
    <property type="match status" value="1"/>
</dbReference>
<dbReference type="InterPro" id="IPR024732">
    <property type="entry name" value="NAGLU_C"/>
</dbReference>
<evidence type="ECO:0000259" key="4">
    <source>
        <dbReference type="Pfam" id="PF12971"/>
    </source>
</evidence>
<keyword evidence="2" id="KW-0732">Signal</keyword>
<dbReference type="EMBL" id="WNXD01000001">
    <property type="protein sequence ID" value="MBB2144771.1"/>
    <property type="molecule type" value="Genomic_DNA"/>
</dbReference>
<feature type="signal peptide" evidence="2">
    <location>
        <begin position="1"/>
        <end position="20"/>
    </location>
</feature>
<sequence>MKTVVFNFLFFLCFALNSNAQRTVANSPEVVKSLIKRIIPTHASSFEVKFIPQKDNKDAFSIETHQNKILLSGSNGVSIASALNYYLKNFTNCDISWNGSNLKLPKVLPFPKQKITKQTPYQYRYNLNYCTFNYSMSWWNWERWQWEIDWMALNGINMPLAITGQNSIWNRVYKSLGFTEQDLSTFFSGPAYFNWFWMGNLDGWGGPLPQSFMQYQENLQKKILQRERELGMTPILPAFTGHVPPSFKDKFPTAKLKKTNWQGFNDVYILDPDDPIFTQLGKKFIEEEIKTFGTNHLYSADTFNENTPPTNDSLYLNNVSKKVYESMSAVDNKAVWIMQGWMFSYSAAFWQPTQIKALLNAVPNDKMIVLDLYSESKPVWNKTDAYYGKPWIWCMLHNFGGNVSMYGRMDEVANNPSAALHDKNSGKLSGIGLTPEAIEQNPVMYALMLENVWQDHAVNLDTWLPNYISRRYGAKNEDANAAWNILRRTVYKGDIRSGGAESIITGRPTFAKTNKWTNTKKYYNPAELIKALELFNKAAVKLKESDGFKYDFIDLTRQVMANYADTLQIQFAIAYKNKNSNEFKQLSTRFINVIEDLDLLLASRKDFLLGKWINDARKLGNTLTEKDIYEQNARNQITLWGDKNSPLHDYACKQWSGMLNDFYKPRWQQFINDVNESFETNKAFNQKVFDEKISTWEWEWVKQRKSFTDKAVNNEIEIATKLYKKYLPLLKSIYKE</sequence>
<dbReference type="PANTHER" id="PTHR12872:SF1">
    <property type="entry name" value="ALPHA-N-ACETYLGLUCOSAMINIDASE"/>
    <property type="match status" value="1"/>
</dbReference>
<accession>A0A923DVL9</accession>
<dbReference type="Pfam" id="PF12971">
    <property type="entry name" value="NAGLU_N"/>
    <property type="match status" value="1"/>
</dbReference>
<organism evidence="6 7">
    <name type="scientific">Pedobacter planticolens</name>
    <dbReference type="NCBI Taxonomy" id="2679964"/>
    <lineage>
        <taxon>Bacteria</taxon>
        <taxon>Pseudomonadati</taxon>
        <taxon>Bacteroidota</taxon>
        <taxon>Sphingobacteriia</taxon>
        <taxon>Sphingobacteriales</taxon>
        <taxon>Sphingobacteriaceae</taxon>
        <taxon>Pedobacter</taxon>
    </lineage>
</organism>
<evidence type="ECO:0000259" key="5">
    <source>
        <dbReference type="Pfam" id="PF12972"/>
    </source>
</evidence>
<dbReference type="InterPro" id="IPR024733">
    <property type="entry name" value="NAGLU_tim-barrel"/>
</dbReference>
<dbReference type="GO" id="GO:0005975">
    <property type="term" value="P:carbohydrate metabolic process"/>
    <property type="evidence" value="ECO:0007669"/>
    <property type="project" value="UniProtKB-ARBA"/>
</dbReference>
<dbReference type="InterPro" id="IPR029018">
    <property type="entry name" value="Hex-like_dom2"/>
</dbReference>